<dbReference type="RefSeq" id="WP_254573523.1">
    <property type="nucleotide sequence ID" value="NZ_CP098502.1"/>
</dbReference>
<keyword evidence="8" id="KW-1185">Reference proteome</keyword>
<gene>
    <name evidence="7" type="ORF">NBH00_11820</name>
</gene>
<keyword evidence="4 5" id="KW-0472">Membrane</keyword>
<proteinExistence type="predicted"/>
<feature type="transmembrane region" description="Helical" evidence="5">
    <location>
        <begin position="99"/>
        <end position="118"/>
    </location>
</feature>
<keyword evidence="2 5" id="KW-0812">Transmembrane</keyword>
<sequence>MADGAPRSALFDRHGDTGAQHERTSLAWARTAIAFLAIGGLLLRAARHMVVPTVGYLLGLGLLMAAAVLLFGQHEDYEEREGSLRSDAAIARPASLRKLAAITFAATVSALVGVVLLVV</sequence>
<evidence type="ECO:0000259" key="6">
    <source>
        <dbReference type="Pfam" id="PF02656"/>
    </source>
</evidence>
<name>A0ABY5E0Y3_9ACTN</name>
<dbReference type="Proteomes" id="UP001056035">
    <property type="component" value="Chromosome"/>
</dbReference>
<evidence type="ECO:0000256" key="5">
    <source>
        <dbReference type="SAM" id="Phobius"/>
    </source>
</evidence>
<feature type="transmembrane region" description="Helical" evidence="5">
    <location>
        <begin position="53"/>
        <end position="72"/>
    </location>
</feature>
<comment type="subcellular location">
    <subcellularLocation>
        <location evidence="1">Endomembrane system</location>
        <topology evidence="1">Multi-pass membrane protein</topology>
    </subcellularLocation>
</comment>
<feature type="domain" description="DUF202" evidence="6">
    <location>
        <begin position="16"/>
        <end position="80"/>
    </location>
</feature>
<evidence type="ECO:0000256" key="1">
    <source>
        <dbReference type="ARBA" id="ARBA00004127"/>
    </source>
</evidence>
<evidence type="ECO:0000313" key="7">
    <source>
        <dbReference type="EMBL" id="UTI66869.1"/>
    </source>
</evidence>
<keyword evidence="3 5" id="KW-1133">Transmembrane helix</keyword>
<evidence type="ECO:0000313" key="8">
    <source>
        <dbReference type="Proteomes" id="UP001056035"/>
    </source>
</evidence>
<feature type="transmembrane region" description="Helical" evidence="5">
    <location>
        <begin position="27"/>
        <end position="46"/>
    </location>
</feature>
<accession>A0ABY5E0Y3</accession>
<evidence type="ECO:0000256" key="2">
    <source>
        <dbReference type="ARBA" id="ARBA00022692"/>
    </source>
</evidence>
<organism evidence="7 8">
    <name type="scientific">Paraconexibacter antarcticus</name>
    <dbReference type="NCBI Taxonomy" id="2949664"/>
    <lineage>
        <taxon>Bacteria</taxon>
        <taxon>Bacillati</taxon>
        <taxon>Actinomycetota</taxon>
        <taxon>Thermoleophilia</taxon>
        <taxon>Solirubrobacterales</taxon>
        <taxon>Paraconexibacteraceae</taxon>
        <taxon>Paraconexibacter</taxon>
    </lineage>
</organism>
<dbReference type="Pfam" id="PF02656">
    <property type="entry name" value="DUF202"/>
    <property type="match status" value="1"/>
</dbReference>
<reference evidence="7 8" key="1">
    <citation type="submission" date="2022-06" db="EMBL/GenBank/DDBJ databases">
        <title>Paraconexibacter antarcticus.</title>
        <authorList>
            <person name="Kim C.S."/>
        </authorList>
    </citation>
    <scope>NUCLEOTIDE SEQUENCE [LARGE SCALE GENOMIC DNA]</scope>
    <source>
        <strain evidence="7 8">02-257</strain>
    </source>
</reference>
<evidence type="ECO:0000256" key="4">
    <source>
        <dbReference type="ARBA" id="ARBA00023136"/>
    </source>
</evidence>
<protein>
    <submittedName>
        <fullName evidence="7">DUF202 domain-containing protein</fullName>
    </submittedName>
</protein>
<dbReference type="InterPro" id="IPR003807">
    <property type="entry name" value="DUF202"/>
</dbReference>
<dbReference type="EMBL" id="CP098502">
    <property type="protein sequence ID" value="UTI66869.1"/>
    <property type="molecule type" value="Genomic_DNA"/>
</dbReference>
<evidence type="ECO:0000256" key="3">
    <source>
        <dbReference type="ARBA" id="ARBA00022989"/>
    </source>
</evidence>